<feature type="transmembrane region" description="Helical" evidence="1">
    <location>
        <begin position="79"/>
        <end position="101"/>
    </location>
</feature>
<keyword evidence="1" id="KW-0812">Transmembrane</keyword>
<feature type="transmembrane region" description="Helical" evidence="1">
    <location>
        <begin position="54"/>
        <end position="72"/>
    </location>
</feature>
<name>A0A238U715_9FLAO</name>
<dbReference type="AlphaFoldDB" id="A0A238U715"/>
<evidence type="ECO:0000313" key="2">
    <source>
        <dbReference type="EMBL" id="SNR14806.1"/>
    </source>
</evidence>
<accession>A0A238U715</accession>
<organism evidence="2 3">
    <name type="scientific">Tenacibaculum jejuense</name>
    <dbReference type="NCBI Taxonomy" id="584609"/>
    <lineage>
        <taxon>Bacteria</taxon>
        <taxon>Pseudomonadati</taxon>
        <taxon>Bacteroidota</taxon>
        <taxon>Flavobacteriia</taxon>
        <taxon>Flavobacteriales</taxon>
        <taxon>Flavobacteriaceae</taxon>
        <taxon>Tenacibaculum</taxon>
    </lineage>
</organism>
<gene>
    <name evidence="2" type="ORF">TJEJU_1049</name>
</gene>
<keyword evidence="1" id="KW-1133">Transmembrane helix</keyword>
<keyword evidence="1" id="KW-0472">Membrane</keyword>
<dbReference type="KEGG" id="tje:TJEJU_1049"/>
<sequence length="156" mass="18717">MDWCKMDSFLVNTGRKQFFIVSSFIILASLYTIGIYIYYSTLHGYYLNYIKSEIVLEVFYLAVVLYSLISVYKGRKWGMYFLIGFFSYKIYYALGSISWFYSIKNNLLGRITYNYSLNFDIVIYCIAILYFCFSKSFKEFIKYQKTKFTRVQSRNN</sequence>
<dbReference type="EMBL" id="LT899436">
    <property type="protein sequence ID" value="SNR14806.1"/>
    <property type="molecule type" value="Genomic_DNA"/>
</dbReference>
<reference evidence="2 3" key="1">
    <citation type="submission" date="2017-07" db="EMBL/GenBank/DDBJ databases">
        <authorList>
            <person name="Sun Z.S."/>
            <person name="Albrecht U."/>
            <person name="Echele G."/>
            <person name="Lee C.C."/>
        </authorList>
    </citation>
    <scope>NUCLEOTIDE SEQUENCE [LARGE SCALE GENOMIC DNA]</scope>
    <source>
        <strain evidence="3">type strain: KCTC 22618</strain>
    </source>
</reference>
<dbReference type="Proteomes" id="UP000215214">
    <property type="component" value="Chromosome TJEJU"/>
</dbReference>
<evidence type="ECO:0000313" key="3">
    <source>
        <dbReference type="Proteomes" id="UP000215214"/>
    </source>
</evidence>
<feature type="transmembrane region" description="Helical" evidence="1">
    <location>
        <begin position="18"/>
        <end position="39"/>
    </location>
</feature>
<proteinExistence type="predicted"/>
<feature type="transmembrane region" description="Helical" evidence="1">
    <location>
        <begin position="113"/>
        <end position="133"/>
    </location>
</feature>
<keyword evidence="3" id="KW-1185">Reference proteome</keyword>
<evidence type="ECO:0000256" key="1">
    <source>
        <dbReference type="SAM" id="Phobius"/>
    </source>
</evidence>
<protein>
    <submittedName>
        <fullName evidence="2">Uncharacterized protein</fullName>
    </submittedName>
</protein>